<dbReference type="Proteomes" id="UP000646579">
    <property type="component" value="Unassembled WGS sequence"/>
</dbReference>
<comment type="caution">
    <text evidence="1">The sequence shown here is derived from an EMBL/GenBank/DDBJ whole genome shotgun (WGS) entry which is preliminary data.</text>
</comment>
<dbReference type="AlphaFoldDB" id="A0A918SA23"/>
<sequence length="183" mass="20146">MKRFLLWLLGGLMLGGIIHILIVLNLPALAEQTSWRRLAQIDADNRLVVLEAPETGTANPLGLDPALLYGICRVDLSQGPAYMSGTLPDAFWSLAIYDREGIVTYATTNRDGIGRTLDVGVFNAAQTRQLAQQELDVEEGLLIVESSANELYMLVRLAPYDEAVRPRFREALSQINCGVSTED</sequence>
<accession>A0A918SA23</accession>
<dbReference type="RefSeq" id="WP_189426201.1">
    <property type="nucleotide sequence ID" value="NZ_BMZE01000003.1"/>
</dbReference>
<organism evidence="1 2">
    <name type="scientific">Devosia pacifica</name>
    <dbReference type="NCBI Taxonomy" id="1335967"/>
    <lineage>
        <taxon>Bacteria</taxon>
        <taxon>Pseudomonadati</taxon>
        <taxon>Pseudomonadota</taxon>
        <taxon>Alphaproteobacteria</taxon>
        <taxon>Hyphomicrobiales</taxon>
        <taxon>Devosiaceae</taxon>
        <taxon>Devosia</taxon>
    </lineage>
</organism>
<reference evidence="1" key="1">
    <citation type="journal article" date="2014" name="Int. J. Syst. Evol. Microbiol.">
        <title>Complete genome sequence of Corynebacterium casei LMG S-19264T (=DSM 44701T), isolated from a smear-ripened cheese.</title>
        <authorList>
            <consortium name="US DOE Joint Genome Institute (JGI-PGF)"/>
            <person name="Walter F."/>
            <person name="Albersmeier A."/>
            <person name="Kalinowski J."/>
            <person name="Ruckert C."/>
        </authorList>
    </citation>
    <scope>NUCLEOTIDE SEQUENCE</scope>
    <source>
        <strain evidence="1">KCTC 32437</strain>
    </source>
</reference>
<evidence type="ECO:0000313" key="1">
    <source>
        <dbReference type="EMBL" id="GHA29450.1"/>
    </source>
</evidence>
<gene>
    <name evidence="1" type="ORF">GCM10007989_26300</name>
</gene>
<reference evidence="1" key="2">
    <citation type="submission" date="2020-09" db="EMBL/GenBank/DDBJ databases">
        <authorList>
            <person name="Sun Q."/>
            <person name="Kim S."/>
        </authorList>
    </citation>
    <scope>NUCLEOTIDE SEQUENCE</scope>
    <source>
        <strain evidence="1">KCTC 32437</strain>
    </source>
</reference>
<keyword evidence="2" id="KW-1185">Reference proteome</keyword>
<evidence type="ECO:0000313" key="2">
    <source>
        <dbReference type="Proteomes" id="UP000646579"/>
    </source>
</evidence>
<protein>
    <submittedName>
        <fullName evidence="1">Membrane protein</fullName>
    </submittedName>
</protein>
<name>A0A918SA23_9HYPH</name>
<proteinExistence type="predicted"/>
<dbReference type="EMBL" id="BMZE01000003">
    <property type="protein sequence ID" value="GHA29450.1"/>
    <property type="molecule type" value="Genomic_DNA"/>
</dbReference>